<dbReference type="OrthoDB" id="9775455at2"/>
<keyword evidence="9" id="KW-1185">Reference proteome</keyword>
<dbReference type="Gene3D" id="3.55.50.30">
    <property type="match status" value="1"/>
</dbReference>
<evidence type="ECO:0000256" key="3">
    <source>
        <dbReference type="HAMAP-Rule" id="MF_02219"/>
    </source>
</evidence>
<keyword evidence="3" id="KW-0472">Membrane</keyword>
<proteinExistence type="inferred from homology"/>
<evidence type="ECO:0000256" key="2">
    <source>
        <dbReference type="ARBA" id="ARBA00022729"/>
    </source>
</evidence>
<comment type="subcellular location">
    <subcellularLocation>
        <location evidence="1 3 4">Cell outer membrane</location>
    </subcellularLocation>
</comment>
<dbReference type="Proteomes" id="UP000487350">
    <property type="component" value="Unassembled WGS sequence"/>
</dbReference>
<evidence type="ECO:0000313" key="8">
    <source>
        <dbReference type="EMBL" id="MRD47077.1"/>
    </source>
</evidence>
<dbReference type="GO" id="GO:0009279">
    <property type="term" value="C:cell outer membrane"/>
    <property type="evidence" value="ECO:0007669"/>
    <property type="project" value="UniProtKB-SubCell"/>
</dbReference>
<evidence type="ECO:0000313" key="9">
    <source>
        <dbReference type="Proteomes" id="UP000487350"/>
    </source>
</evidence>
<dbReference type="NCBIfam" id="TIGR02516">
    <property type="entry name" value="type_III_yscC"/>
    <property type="match status" value="1"/>
</dbReference>
<dbReference type="HAMAP" id="MF_02219">
    <property type="entry name" value="Type_III_secretin"/>
    <property type="match status" value="1"/>
</dbReference>
<dbReference type="Pfam" id="PF03958">
    <property type="entry name" value="Secretin_N"/>
    <property type="match status" value="1"/>
</dbReference>
<dbReference type="GO" id="GO:0015627">
    <property type="term" value="C:type II protein secretion system complex"/>
    <property type="evidence" value="ECO:0007669"/>
    <property type="project" value="TreeGrafter"/>
</dbReference>
<dbReference type="InterPro" id="IPR005644">
    <property type="entry name" value="NolW-like"/>
</dbReference>
<sequence precursor="true">MIATRYFQMTFIRRWWSVLVVGCALALAAGASRAEPPPWSDGPFSYLGREQQLDKMLAGFAKTFGLQVQLESPLPPGLNATSGRSTAANPTEFMNQLAASYGLAWYYSSGTLYISRSNERVTRMLPTKGMSGAGLKKAFTEMGLIEPRFGWAEVDERSAVMVSGPRSYVERIAKAMSDLPDPEADQQVLVFRLKHASVEDRTILYRDKQIITPGVASMLRALLTEQQGNGSAANNVTELSTAAPLRTAMKGLANEPEPDDAAAGNVKGGRAQNTTRRAPRAVVQADTRLNAIIIKDKPQNAPIYRELIAMLDVPGNLIEIEAAIVDVNTTSMEELGIDWNGRRGNFAGGFGTPGKAPDGTTITLVRGTGVNPSTVIADAGNFLMTRIKLLEGKGTARIVSRPFILTQDNMGALIDLSDTFYVQTTGERVATVTPISVGVTLRVTPRIVVNDGVRSIQLVVDIEDGSIQDTKVGTLPTVRRSVIGTQALVGENESLLIGGFNSEQNIRQKDQVPLLGDIPGLGAMFSKTVANTEKRERMFLITPKLIGPRVVLDTQAEATGGLRLAPTMKVQGDASR</sequence>
<keyword evidence="3" id="KW-0653">Protein transport</keyword>
<dbReference type="InterPro" id="IPR038591">
    <property type="entry name" value="NolW-like_sf"/>
</dbReference>
<dbReference type="InterPro" id="IPR004846">
    <property type="entry name" value="T2SS/T3SS_dom"/>
</dbReference>
<keyword evidence="3" id="KW-0811">Translocation</keyword>
<gene>
    <name evidence="3" type="primary">sctC</name>
    <name evidence="8" type="ORF">GHT07_07290</name>
</gene>
<comment type="function">
    <text evidence="3">Component of the type III secretion system (T3SS), also called injectisome, which is used to inject bacterial effector proteins into eukaryotic host cells. Forms a ring-shaped multimeric structure with an apparent central pore in the outer membrane.</text>
</comment>
<accession>A0A844B6E5</accession>
<evidence type="ECO:0000259" key="7">
    <source>
        <dbReference type="Pfam" id="PF03958"/>
    </source>
</evidence>
<dbReference type="Pfam" id="PF00263">
    <property type="entry name" value="Secretin"/>
    <property type="match status" value="1"/>
</dbReference>
<comment type="caution">
    <text evidence="8">The sequence shown here is derived from an EMBL/GenBank/DDBJ whole genome shotgun (WGS) entry which is preliminary data.</text>
</comment>
<dbReference type="RefSeq" id="WP_153584416.1">
    <property type="nucleotide sequence ID" value="NZ_WJBU01000006.1"/>
</dbReference>
<name>A0A844B6E5_9BURK</name>
<protein>
    <recommendedName>
        <fullName evidence="3">Type 3 secretion system secretin</fullName>
        <shortName evidence="3">T3SS secretin</shortName>
    </recommendedName>
</protein>
<feature type="region of interest" description="Disordered" evidence="5">
    <location>
        <begin position="253"/>
        <end position="281"/>
    </location>
</feature>
<dbReference type="InterPro" id="IPR050810">
    <property type="entry name" value="Bact_Secretion_Sys_Channel"/>
</dbReference>
<comment type="similarity">
    <text evidence="3">Belongs to the bacterial secretin family. T3SS SctC subfamily.</text>
</comment>
<dbReference type="GO" id="GO:0030254">
    <property type="term" value="P:protein secretion by the type III secretion system"/>
    <property type="evidence" value="ECO:0007669"/>
    <property type="project" value="UniProtKB-UniRule"/>
</dbReference>
<dbReference type="InterPro" id="IPR003522">
    <property type="entry name" value="T3SS_OM_pore_YscC"/>
</dbReference>
<dbReference type="EMBL" id="WJBU01000006">
    <property type="protein sequence ID" value="MRD47077.1"/>
    <property type="molecule type" value="Genomic_DNA"/>
</dbReference>
<evidence type="ECO:0000256" key="5">
    <source>
        <dbReference type="SAM" id="MobiDB-lite"/>
    </source>
</evidence>
<keyword evidence="2 3" id="KW-0732">Signal</keyword>
<dbReference type="PRINTS" id="PR01337">
    <property type="entry name" value="TYPE3OMGPROT"/>
</dbReference>
<evidence type="ECO:0000259" key="6">
    <source>
        <dbReference type="Pfam" id="PF00263"/>
    </source>
</evidence>
<keyword evidence="3 4" id="KW-0813">Transport</keyword>
<feature type="domain" description="Type II/III secretion system secretin-like" evidence="6">
    <location>
        <begin position="390"/>
        <end position="546"/>
    </location>
</feature>
<evidence type="ECO:0000256" key="1">
    <source>
        <dbReference type="ARBA" id="ARBA00004442"/>
    </source>
</evidence>
<feature type="domain" description="NolW-like" evidence="7">
    <location>
        <begin position="189"/>
        <end position="315"/>
    </location>
</feature>
<dbReference type="GO" id="GO:0030257">
    <property type="term" value="C:type III protein secretion system complex"/>
    <property type="evidence" value="ECO:0007669"/>
    <property type="project" value="UniProtKB-UniRule"/>
</dbReference>
<dbReference type="AlphaFoldDB" id="A0A844B6E5"/>
<organism evidence="8 9">
    <name type="scientific">Caenimonas koreensis DSM 17982</name>
    <dbReference type="NCBI Taxonomy" id="1121255"/>
    <lineage>
        <taxon>Bacteria</taxon>
        <taxon>Pseudomonadati</taxon>
        <taxon>Pseudomonadota</taxon>
        <taxon>Betaproteobacteria</taxon>
        <taxon>Burkholderiales</taxon>
        <taxon>Comamonadaceae</taxon>
        <taxon>Caenimonas</taxon>
    </lineage>
</organism>
<keyword evidence="3" id="KW-0998">Cell outer membrane</keyword>
<feature type="signal peptide" evidence="3">
    <location>
        <begin position="1"/>
        <end position="34"/>
    </location>
</feature>
<dbReference type="PANTHER" id="PTHR30332:SF5">
    <property type="entry name" value="SPI-1 TYPE 3 SECRETION SYSTEM SECRETIN"/>
    <property type="match status" value="1"/>
</dbReference>
<reference evidence="8 9" key="1">
    <citation type="submission" date="2019-11" db="EMBL/GenBank/DDBJ databases">
        <title>Caenimonas koreensis gen. nov., sp. nov., isolated from activated sludge.</title>
        <authorList>
            <person name="Seung H.R."/>
        </authorList>
    </citation>
    <scope>NUCLEOTIDE SEQUENCE [LARGE SCALE GENOMIC DNA]</scope>
    <source>
        <strain evidence="8 9">EMB320</strain>
    </source>
</reference>
<evidence type="ECO:0000256" key="4">
    <source>
        <dbReference type="RuleBase" id="RU004004"/>
    </source>
</evidence>
<comment type="subunit">
    <text evidence="3">The core secretion machinery of the T3SS is composed of approximately 20 different proteins, including cytoplasmic components, a base, an export apparatus and a needle. This subunit is part of the base, which anchors the injectisome in the bacterial cell envelope. Forms a stable homooligomeric complex.</text>
</comment>
<dbReference type="Gene3D" id="3.30.1370.120">
    <property type="match status" value="2"/>
</dbReference>
<feature type="chain" id="PRO_5033177706" description="Type 3 secretion system secretin" evidence="3">
    <location>
        <begin position="35"/>
        <end position="576"/>
    </location>
</feature>
<dbReference type="PANTHER" id="PTHR30332">
    <property type="entry name" value="PROBABLE GENERAL SECRETION PATHWAY PROTEIN D"/>
    <property type="match status" value="1"/>
</dbReference>